<evidence type="ECO:0000259" key="8">
    <source>
        <dbReference type="Pfam" id="PF01182"/>
    </source>
</evidence>
<comment type="similarity">
    <text evidence="4 7">Belongs to the glucosamine/galactosamine-6-phosphate isomerase family. 6-phosphogluconolactonase subfamily.</text>
</comment>
<feature type="domain" description="Glucosamine/galactosamine-6-phosphate isomerase" evidence="8">
    <location>
        <begin position="16"/>
        <end position="240"/>
    </location>
</feature>
<comment type="function">
    <text evidence="2 7">Hydrolysis of 6-phosphogluconolactone to 6-phosphogluconate.</text>
</comment>
<dbReference type="CDD" id="cd01400">
    <property type="entry name" value="6PGL"/>
    <property type="match status" value="1"/>
</dbReference>
<accession>A0A4Y3TUK9</accession>
<keyword evidence="10" id="KW-1185">Reference proteome</keyword>
<dbReference type="OrthoDB" id="9810967at2"/>
<evidence type="ECO:0000256" key="5">
    <source>
        <dbReference type="ARBA" id="ARBA00013198"/>
    </source>
</evidence>
<dbReference type="GO" id="GO:0005975">
    <property type="term" value="P:carbohydrate metabolic process"/>
    <property type="evidence" value="ECO:0007669"/>
    <property type="project" value="UniProtKB-UniRule"/>
</dbReference>
<dbReference type="GO" id="GO:0017057">
    <property type="term" value="F:6-phosphogluconolactonase activity"/>
    <property type="evidence" value="ECO:0007669"/>
    <property type="project" value="UniProtKB-UniRule"/>
</dbReference>
<comment type="pathway">
    <text evidence="3 7">Carbohydrate degradation; pentose phosphate pathway; D-ribulose 5-phosphate from D-glucose 6-phosphate (oxidative stage): step 2/3.</text>
</comment>
<dbReference type="Gene3D" id="3.40.50.1360">
    <property type="match status" value="1"/>
</dbReference>
<dbReference type="RefSeq" id="WP_141375658.1">
    <property type="nucleotide sequence ID" value="NZ_BAPL01000001.1"/>
</dbReference>
<reference evidence="9 10" key="1">
    <citation type="submission" date="2019-06" db="EMBL/GenBank/DDBJ databases">
        <title>Whole genome shotgun sequence of Acetobacter peroxydans NBRC 13755.</title>
        <authorList>
            <person name="Hosoyama A."/>
            <person name="Uohara A."/>
            <person name="Ohji S."/>
            <person name="Ichikawa N."/>
        </authorList>
    </citation>
    <scope>NUCLEOTIDE SEQUENCE [LARGE SCALE GENOMIC DNA]</scope>
    <source>
        <strain evidence="9 10">NBRC 13755</strain>
    </source>
</reference>
<dbReference type="SUPFAM" id="SSF100950">
    <property type="entry name" value="NagB/RpiA/CoA transferase-like"/>
    <property type="match status" value="1"/>
</dbReference>
<protein>
    <recommendedName>
        <fullName evidence="6 7">6-phosphogluconolactonase</fullName>
        <shortName evidence="7">6PGL</shortName>
        <ecNumber evidence="5 7">3.1.1.31</ecNumber>
    </recommendedName>
</protein>
<evidence type="ECO:0000256" key="1">
    <source>
        <dbReference type="ARBA" id="ARBA00000832"/>
    </source>
</evidence>
<dbReference type="NCBIfam" id="TIGR01198">
    <property type="entry name" value="pgl"/>
    <property type="match status" value="1"/>
</dbReference>
<sequence>MSAHPTAATGALKVFPDREHLVHALAEHLLALAERTLAEGGADRPFRIALSGGSTPQALYALMAAPDYARRFPWARTQFFMVDDRFVPHSHADSNGGMLQRLLFDHVPVPKSNIFLMPDSGASTEAARRYEATLRRVTGLNTLPTAGNTTTPPLLDVCLLGMGTDGHTASLFPGQDVLSNHTDWVAACTPATAPHIRLTLTYPAIAASRHVIFLVAGADKQAMLARVRAQDTSLPATAISGLCDVTWYMDQAAMPLTA</sequence>
<dbReference type="GO" id="GO:0006098">
    <property type="term" value="P:pentose-phosphate shunt"/>
    <property type="evidence" value="ECO:0007669"/>
    <property type="project" value="UniProtKB-UniPathway"/>
</dbReference>
<evidence type="ECO:0000256" key="7">
    <source>
        <dbReference type="RuleBase" id="RU365095"/>
    </source>
</evidence>
<evidence type="ECO:0000313" key="9">
    <source>
        <dbReference type="EMBL" id="GEB85424.1"/>
    </source>
</evidence>
<dbReference type="PANTHER" id="PTHR11054">
    <property type="entry name" value="6-PHOSPHOGLUCONOLACTONASE"/>
    <property type="match status" value="1"/>
</dbReference>
<dbReference type="InterPro" id="IPR039104">
    <property type="entry name" value="6PGL"/>
</dbReference>
<keyword evidence="7" id="KW-0378">Hydrolase</keyword>
<dbReference type="EC" id="3.1.1.31" evidence="5 7"/>
<proteinExistence type="inferred from homology"/>
<dbReference type="EMBL" id="BJMV01000005">
    <property type="protein sequence ID" value="GEB85424.1"/>
    <property type="molecule type" value="Genomic_DNA"/>
</dbReference>
<dbReference type="PANTHER" id="PTHR11054:SF0">
    <property type="entry name" value="6-PHOSPHOGLUCONOLACTONASE"/>
    <property type="match status" value="1"/>
</dbReference>
<name>A0A4Y3TUK9_9PROT</name>
<evidence type="ECO:0000256" key="4">
    <source>
        <dbReference type="ARBA" id="ARBA00010662"/>
    </source>
</evidence>
<dbReference type="AlphaFoldDB" id="A0A4Y3TUK9"/>
<evidence type="ECO:0000256" key="6">
    <source>
        <dbReference type="ARBA" id="ARBA00020337"/>
    </source>
</evidence>
<dbReference type="Proteomes" id="UP000317730">
    <property type="component" value="Unassembled WGS sequence"/>
</dbReference>
<dbReference type="InterPro" id="IPR037171">
    <property type="entry name" value="NagB/RpiA_transferase-like"/>
</dbReference>
<evidence type="ECO:0000313" key="10">
    <source>
        <dbReference type="Proteomes" id="UP000317730"/>
    </source>
</evidence>
<evidence type="ECO:0000256" key="3">
    <source>
        <dbReference type="ARBA" id="ARBA00004961"/>
    </source>
</evidence>
<dbReference type="InterPro" id="IPR006148">
    <property type="entry name" value="Glc/Gal-6P_isomerase"/>
</dbReference>
<comment type="catalytic activity">
    <reaction evidence="1 7">
        <text>6-phospho-D-glucono-1,5-lactone + H2O = 6-phospho-D-gluconate + H(+)</text>
        <dbReference type="Rhea" id="RHEA:12556"/>
        <dbReference type="ChEBI" id="CHEBI:15377"/>
        <dbReference type="ChEBI" id="CHEBI:15378"/>
        <dbReference type="ChEBI" id="CHEBI:57955"/>
        <dbReference type="ChEBI" id="CHEBI:58759"/>
        <dbReference type="EC" id="3.1.1.31"/>
    </reaction>
</comment>
<gene>
    <name evidence="7" type="primary">pgl</name>
    <name evidence="9" type="ORF">APE01nite_12210</name>
</gene>
<comment type="caution">
    <text evidence="9">The sequence shown here is derived from an EMBL/GenBank/DDBJ whole genome shotgun (WGS) entry which is preliminary data.</text>
</comment>
<dbReference type="Pfam" id="PF01182">
    <property type="entry name" value="Glucosamine_iso"/>
    <property type="match status" value="1"/>
</dbReference>
<dbReference type="InterPro" id="IPR005900">
    <property type="entry name" value="6-phosphogluconolactonase_DevB"/>
</dbReference>
<evidence type="ECO:0000256" key="2">
    <source>
        <dbReference type="ARBA" id="ARBA00002681"/>
    </source>
</evidence>
<dbReference type="UniPathway" id="UPA00115">
    <property type="reaction ID" value="UER00409"/>
</dbReference>
<organism evidence="9 10">
    <name type="scientific">Acetobacter peroxydans</name>
    <dbReference type="NCBI Taxonomy" id="104098"/>
    <lineage>
        <taxon>Bacteria</taxon>
        <taxon>Pseudomonadati</taxon>
        <taxon>Pseudomonadota</taxon>
        <taxon>Alphaproteobacteria</taxon>
        <taxon>Acetobacterales</taxon>
        <taxon>Acetobacteraceae</taxon>
        <taxon>Acetobacter</taxon>
    </lineage>
</organism>